<dbReference type="Proteomes" id="UP000467214">
    <property type="component" value="Unassembled WGS sequence"/>
</dbReference>
<evidence type="ECO:0000313" key="2">
    <source>
        <dbReference type="EMBL" id="MXR36689.1"/>
    </source>
</evidence>
<keyword evidence="3" id="KW-1185">Reference proteome</keyword>
<accession>A0A845BKG0</accession>
<keyword evidence="1" id="KW-0175">Coiled coil</keyword>
<proteinExistence type="predicted"/>
<organism evidence="2 3">
    <name type="scientific">Craterilacuibacter sinensis</name>
    <dbReference type="NCBI Taxonomy" id="2686017"/>
    <lineage>
        <taxon>Bacteria</taxon>
        <taxon>Pseudomonadati</taxon>
        <taxon>Pseudomonadota</taxon>
        <taxon>Betaproteobacteria</taxon>
        <taxon>Neisseriales</taxon>
        <taxon>Neisseriaceae</taxon>
        <taxon>Craterilacuibacter</taxon>
    </lineage>
</organism>
<evidence type="ECO:0000313" key="3">
    <source>
        <dbReference type="Proteomes" id="UP000467214"/>
    </source>
</evidence>
<dbReference type="EMBL" id="WSSB01000005">
    <property type="protein sequence ID" value="MXR36689.1"/>
    <property type="molecule type" value="Genomic_DNA"/>
</dbReference>
<evidence type="ECO:0000256" key="1">
    <source>
        <dbReference type="SAM" id="Coils"/>
    </source>
</evidence>
<dbReference type="AlphaFoldDB" id="A0A845BKG0"/>
<feature type="coiled-coil region" evidence="1">
    <location>
        <begin position="172"/>
        <end position="199"/>
    </location>
</feature>
<comment type="caution">
    <text evidence="2">The sequence shown here is derived from an EMBL/GenBank/DDBJ whole genome shotgun (WGS) entry which is preliminary data.</text>
</comment>
<dbReference type="RefSeq" id="WP_160795837.1">
    <property type="nucleotide sequence ID" value="NZ_WSSB01000005.1"/>
</dbReference>
<sequence>MNTTPQIDAIAAFDQVKQAVAALRHEYRQAGEAVAKLEADMATLPQMRAPFDDMKRGIVELIDTAGQRYTDDHIKPALMRFATNGMGSISRSNEESGKPLTLAALDGAVSGSRFPEARAQLVHPDKSQFDDLVFYALCADAVKAALVRVLDNITPEEFGYNTVHPDKIGPTRAEMFRQLDQWQQQLDAHKARRADIRSQLAQLGVNVA</sequence>
<gene>
    <name evidence="2" type="ORF">GQF02_06870</name>
</gene>
<protein>
    <submittedName>
        <fullName evidence="2">Uncharacterized protein</fullName>
    </submittedName>
</protein>
<reference evidence="2 3" key="1">
    <citation type="submission" date="2019-12" db="EMBL/GenBank/DDBJ databases">
        <title>Neisseriaceae gen. nov. sp. Genome sequencing and assembly.</title>
        <authorList>
            <person name="Liu Z."/>
            <person name="Li A."/>
        </authorList>
    </citation>
    <scope>NUCLEOTIDE SEQUENCE [LARGE SCALE GENOMIC DNA]</scope>
    <source>
        <strain evidence="2 3">B2N2-7</strain>
    </source>
</reference>
<name>A0A845BKG0_9NEIS</name>